<keyword evidence="1" id="KW-0238">DNA-binding</keyword>
<dbReference type="Proteomes" id="UP000214689">
    <property type="component" value="Chromosome"/>
</dbReference>
<gene>
    <name evidence="3" type="ORF">AXF17_04045</name>
</gene>
<sequence>MEFCTIIKRIRKELGLSQEQLARELGISFSTVNRWENGKSHPSQMAKELFYSFCKDKNIDINFYMKGEV</sequence>
<name>A0A223ARZ4_9FIRM</name>
<dbReference type="InterPro" id="IPR010982">
    <property type="entry name" value="Lambda_DNA-bd_dom_sf"/>
</dbReference>
<dbReference type="CDD" id="cd00093">
    <property type="entry name" value="HTH_XRE"/>
    <property type="match status" value="1"/>
</dbReference>
<dbReference type="EMBL" id="CP016199">
    <property type="protein sequence ID" value="ASS37705.1"/>
    <property type="molecule type" value="Genomic_DNA"/>
</dbReference>
<dbReference type="RefSeq" id="WP_094233932.1">
    <property type="nucleotide sequence ID" value="NZ_CP016199.1"/>
</dbReference>
<proteinExistence type="predicted"/>
<dbReference type="SUPFAM" id="SSF47413">
    <property type="entry name" value="lambda repressor-like DNA-binding domains"/>
    <property type="match status" value="1"/>
</dbReference>
<dbReference type="AlphaFoldDB" id="A0A223ARZ4"/>
<evidence type="ECO:0000313" key="4">
    <source>
        <dbReference type="Proteomes" id="UP000214689"/>
    </source>
</evidence>
<evidence type="ECO:0000256" key="1">
    <source>
        <dbReference type="ARBA" id="ARBA00023125"/>
    </source>
</evidence>
<dbReference type="Gene3D" id="1.10.260.40">
    <property type="entry name" value="lambda repressor-like DNA-binding domains"/>
    <property type="match status" value="1"/>
</dbReference>
<dbReference type="Pfam" id="PF01381">
    <property type="entry name" value="HTH_3"/>
    <property type="match status" value="1"/>
</dbReference>
<dbReference type="SMART" id="SM00530">
    <property type="entry name" value="HTH_XRE"/>
    <property type="match status" value="1"/>
</dbReference>
<accession>A0A223ARZ4</accession>
<dbReference type="GO" id="GO:0003677">
    <property type="term" value="F:DNA binding"/>
    <property type="evidence" value="ECO:0007669"/>
    <property type="project" value="UniProtKB-KW"/>
</dbReference>
<dbReference type="InterPro" id="IPR001387">
    <property type="entry name" value="Cro/C1-type_HTH"/>
</dbReference>
<organism evidence="3 4">
    <name type="scientific">Mogibacterium pumilum</name>
    <dbReference type="NCBI Taxonomy" id="86332"/>
    <lineage>
        <taxon>Bacteria</taxon>
        <taxon>Bacillati</taxon>
        <taxon>Bacillota</taxon>
        <taxon>Clostridia</taxon>
        <taxon>Peptostreptococcales</taxon>
        <taxon>Anaerovoracaceae</taxon>
        <taxon>Mogibacterium</taxon>
    </lineage>
</organism>
<dbReference type="PROSITE" id="PS50943">
    <property type="entry name" value="HTH_CROC1"/>
    <property type="match status" value="1"/>
</dbReference>
<dbReference type="PANTHER" id="PTHR46558">
    <property type="entry name" value="TRACRIPTIONAL REGULATORY PROTEIN-RELATED-RELATED"/>
    <property type="match status" value="1"/>
</dbReference>
<keyword evidence="4" id="KW-1185">Reference proteome</keyword>
<evidence type="ECO:0000259" key="2">
    <source>
        <dbReference type="PROSITE" id="PS50943"/>
    </source>
</evidence>
<dbReference type="PANTHER" id="PTHR46558:SF11">
    <property type="entry name" value="HTH-TYPE TRANSCRIPTIONAL REGULATOR XRE"/>
    <property type="match status" value="1"/>
</dbReference>
<reference evidence="4" key="1">
    <citation type="submission" date="2016-05" db="EMBL/GenBank/DDBJ databases">
        <authorList>
            <person name="Holder M.E."/>
            <person name="Ajami N.J."/>
            <person name="Petrosino J.F."/>
        </authorList>
    </citation>
    <scope>NUCLEOTIDE SEQUENCE [LARGE SCALE GENOMIC DNA]</scope>
    <source>
        <strain evidence="4">ATCC 700696</strain>
    </source>
</reference>
<protein>
    <submittedName>
        <fullName evidence="3">Transcriptional regulator</fullName>
    </submittedName>
</protein>
<feature type="domain" description="HTH cro/C1-type" evidence="2">
    <location>
        <begin position="7"/>
        <end position="44"/>
    </location>
</feature>
<evidence type="ECO:0000313" key="3">
    <source>
        <dbReference type="EMBL" id="ASS37705.1"/>
    </source>
</evidence>
<dbReference type="OrthoDB" id="9801008at2"/>